<dbReference type="EMBL" id="JBKBDE010000011">
    <property type="protein sequence ID" value="MFN6553942.1"/>
    <property type="molecule type" value="Genomic_DNA"/>
</dbReference>
<dbReference type="Pfam" id="PF00528">
    <property type="entry name" value="BPD_transp_1"/>
    <property type="match status" value="1"/>
</dbReference>
<sequence>MVTTEAATPTAGQPRPTVEPAPGASPRTPLWRARLAKYDQYLYGAVGITLVVFAWWSATATGVLDPKFLTPPHTVLSKLADGLAAGGDLRQQVWPSLRRGLSGFLIGTGLGVVLGILVGSVRVLEKAFDPVLLFFRSLSILALFPVFLLFFGIGEQSKVAIVTWAAFWPVFISTVNAVKGVEKILLNAARTLGAGRVYIFTRVVLPASVPNIFPGVRLAASYAFTALVAAEYLGATEGIGIYIRSSQESYQIAAMYSGIVVLGIIGVTLNLLLAGVEKRLTAWQLGLTNK</sequence>
<evidence type="ECO:0000259" key="9">
    <source>
        <dbReference type="PROSITE" id="PS50928"/>
    </source>
</evidence>
<evidence type="ECO:0000256" key="6">
    <source>
        <dbReference type="ARBA" id="ARBA00023136"/>
    </source>
</evidence>
<name>A0ABW9M101_9MYCO</name>
<evidence type="ECO:0000256" key="4">
    <source>
        <dbReference type="ARBA" id="ARBA00022692"/>
    </source>
</evidence>
<accession>A0ABW9M101</accession>
<gene>
    <name evidence="10" type="ORF">ACK4CP_26355</name>
</gene>
<keyword evidence="2 7" id="KW-0813">Transport</keyword>
<evidence type="ECO:0000313" key="10">
    <source>
        <dbReference type="EMBL" id="MFN6553942.1"/>
    </source>
</evidence>
<dbReference type="Gene3D" id="1.10.3720.10">
    <property type="entry name" value="MetI-like"/>
    <property type="match status" value="1"/>
</dbReference>
<organism evidence="10 11">
    <name type="scientific">Mycolicibacterium septicum</name>
    <dbReference type="NCBI Taxonomy" id="98668"/>
    <lineage>
        <taxon>Bacteria</taxon>
        <taxon>Bacillati</taxon>
        <taxon>Actinomycetota</taxon>
        <taxon>Actinomycetes</taxon>
        <taxon>Mycobacteriales</taxon>
        <taxon>Mycobacteriaceae</taxon>
        <taxon>Mycolicibacterium</taxon>
    </lineage>
</organism>
<proteinExistence type="inferred from homology"/>
<dbReference type="RefSeq" id="WP_409552139.1">
    <property type="nucleotide sequence ID" value="NZ_JBKBDE010000011.1"/>
</dbReference>
<keyword evidence="5 7" id="KW-1133">Transmembrane helix</keyword>
<feature type="transmembrane region" description="Helical" evidence="7">
    <location>
        <begin position="255"/>
        <end position="276"/>
    </location>
</feature>
<evidence type="ECO:0000256" key="3">
    <source>
        <dbReference type="ARBA" id="ARBA00022475"/>
    </source>
</evidence>
<keyword evidence="11" id="KW-1185">Reference proteome</keyword>
<protein>
    <submittedName>
        <fullName evidence="10">ABC transporter permease</fullName>
    </submittedName>
</protein>
<evidence type="ECO:0000313" key="11">
    <source>
        <dbReference type="Proteomes" id="UP001635817"/>
    </source>
</evidence>
<dbReference type="CDD" id="cd06261">
    <property type="entry name" value="TM_PBP2"/>
    <property type="match status" value="1"/>
</dbReference>
<dbReference type="PANTHER" id="PTHR30151:SF0">
    <property type="entry name" value="ABC TRANSPORTER PERMEASE PROTEIN MJ0413-RELATED"/>
    <property type="match status" value="1"/>
</dbReference>
<comment type="subcellular location">
    <subcellularLocation>
        <location evidence="1 7">Cell membrane</location>
        <topology evidence="1 7">Multi-pass membrane protein</topology>
    </subcellularLocation>
</comment>
<evidence type="ECO:0000256" key="2">
    <source>
        <dbReference type="ARBA" id="ARBA00022448"/>
    </source>
</evidence>
<feature type="transmembrane region" description="Helical" evidence="7">
    <location>
        <begin position="101"/>
        <end position="121"/>
    </location>
</feature>
<feature type="domain" description="ABC transmembrane type-1" evidence="9">
    <location>
        <begin position="93"/>
        <end position="273"/>
    </location>
</feature>
<dbReference type="InterPro" id="IPR035906">
    <property type="entry name" value="MetI-like_sf"/>
</dbReference>
<feature type="transmembrane region" description="Helical" evidence="7">
    <location>
        <begin position="159"/>
        <end position="178"/>
    </location>
</feature>
<evidence type="ECO:0000256" key="5">
    <source>
        <dbReference type="ARBA" id="ARBA00022989"/>
    </source>
</evidence>
<comment type="caution">
    <text evidence="10">The sequence shown here is derived from an EMBL/GenBank/DDBJ whole genome shotgun (WGS) entry which is preliminary data.</text>
</comment>
<dbReference type="SUPFAM" id="SSF161098">
    <property type="entry name" value="MetI-like"/>
    <property type="match status" value="1"/>
</dbReference>
<keyword evidence="6 7" id="KW-0472">Membrane</keyword>
<feature type="transmembrane region" description="Helical" evidence="7">
    <location>
        <begin position="41"/>
        <end position="58"/>
    </location>
</feature>
<dbReference type="InterPro" id="IPR000515">
    <property type="entry name" value="MetI-like"/>
</dbReference>
<dbReference type="Proteomes" id="UP001635817">
    <property type="component" value="Unassembled WGS sequence"/>
</dbReference>
<comment type="similarity">
    <text evidence="7">Belongs to the binding-protein-dependent transport system permease family.</text>
</comment>
<dbReference type="PROSITE" id="PS50928">
    <property type="entry name" value="ABC_TM1"/>
    <property type="match status" value="1"/>
</dbReference>
<keyword evidence="3" id="KW-1003">Cell membrane</keyword>
<feature type="compositionally biased region" description="Polar residues" evidence="8">
    <location>
        <begin position="1"/>
        <end position="11"/>
    </location>
</feature>
<feature type="region of interest" description="Disordered" evidence="8">
    <location>
        <begin position="1"/>
        <end position="26"/>
    </location>
</feature>
<evidence type="ECO:0000256" key="1">
    <source>
        <dbReference type="ARBA" id="ARBA00004651"/>
    </source>
</evidence>
<keyword evidence="4 7" id="KW-0812">Transmembrane</keyword>
<feature type="transmembrane region" description="Helical" evidence="7">
    <location>
        <begin position="199"/>
        <end position="216"/>
    </location>
</feature>
<reference evidence="10 11" key="1">
    <citation type="submission" date="2024-12" db="EMBL/GenBank/DDBJ databases">
        <title>The coexistence of Mycolicibacterium septicum and Mycolicibacterium nivoides in clinical samples.</title>
        <authorList>
            <person name="Wang C."/>
            <person name="Feng Y."/>
            <person name="Zong Z."/>
        </authorList>
    </citation>
    <scope>NUCLEOTIDE SEQUENCE [LARGE SCALE GENOMIC DNA]</scope>
    <source>
        <strain evidence="10 11">120310</strain>
    </source>
</reference>
<feature type="transmembrane region" description="Helical" evidence="7">
    <location>
        <begin position="133"/>
        <end position="153"/>
    </location>
</feature>
<evidence type="ECO:0000256" key="7">
    <source>
        <dbReference type="RuleBase" id="RU363032"/>
    </source>
</evidence>
<evidence type="ECO:0000256" key="8">
    <source>
        <dbReference type="SAM" id="MobiDB-lite"/>
    </source>
</evidence>
<dbReference type="PANTHER" id="PTHR30151">
    <property type="entry name" value="ALKANE SULFONATE ABC TRANSPORTER-RELATED, MEMBRANE SUBUNIT"/>
    <property type="match status" value="1"/>
</dbReference>